<dbReference type="GO" id="GO:0005737">
    <property type="term" value="C:cytoplasm"/>
    <property type="evidence" value="ECO:0007669"/>
    <property type="project" value="InterPro"/>
</dbReference>
<dbReference type="NCBIfam" id="TIGR01262">
    <property type="entry name" value="maiA"/>
    <property type="match status" value="1"/>
</dbReference>
<name>A0A132HGR4_9BURK</name>
<dbReference type="GO" id="GO:0004364">
    <property type="term" value="F:glutathione transferase activity"/>
    <property type="evidence" value="ECO:0007669"/>
    <property type="project" value="TreeGrafter"/>
</dbReference>
<dbReference type="InterPro" id="IPR004045">
    <property type="entry name" value="Glutathione_S-Trfase_N"/>
</dbReference>
<protein>
    <submittedName>
        <fullName evidence="2">Maleylacetoacetate isomerase</fullName>
        <ecNumber evidence="2">5.2.1.2</ecNumber>
    </submittedName>
</protein>
<reference evidence="2 3" key="1">
    <citation type="submission" date="2019-03" db="EMBL/GenBank/DDBJ databases">
        <title>Comparative insights into the high quality Complete genome sequence of highly metal resistant Cupriavidus metallidurans strain BS1 isolated from a gold-copper mine.</title>
        <authorList>
            <person name="Mazhar H.S."/>
            <person name="Rensing C."/>
        </authorList>
    </citation>
    <scope>NUCLEOTIDE SEQUENCE [LARGE SCALE GENOMIC DNA]</scope>
    <source>
        <strain evidence="2 3">BS1</strain>
    </source>
</reference>
<dbReference type="PANTHER" id="PTHR42673:SF21">
    <property type="entry name" value="GLUTATHIONE S-TRANSFERASE YFCF"/>
    <property type="match status" value="1"/>
</dbReference>
<dbReference type="SUPFAM" id="SSF52833">
    <property type="entry name" value="Thioredoxin-like"/>
    <property type="match status" value="1"/>
</dbReference>
<dbReference type="PROSITE" id="PS50405">
    <property type="entry name" value="GST_CTER"/>
    <property type="match status" value="1"/>
</dbReference>
<organism evidence="2 3">
    <name type="scientific">Cupriavidus metallidurans</name>
    <dbReference type="NCBI Taxonomy" id="119219"/>
    <lineage>
        <taxon>Bacteria</taxon>
        <taxon>Pseudomonadati</taxon>
        <taxon>Pseudomonadota</taxon>
        <taxon>Betaproteobacteria</taxon>
        <taxon>Burkholderiales</taxon>
        <taxon>Burkholderiaceae</taxon>
        <taxon>Cupriavidus</taxon>
    </lineage>
</organism>
<dbReference type="EC" id="5.2.1.2" evidence="2"/>
<dbReference type="Pfam" id="PF13409">
    <property type="entry name" value="GST_N_2"/>
    <property type="match status" value="1"/>
</dbReference>
<sequence length="215" mass="24229">MLELHSYFRSSASFRVRIALNLKGLPYDYKGVHLLKEGGMQLKPEYRALNADGVVPTLVVDGRPLIQSMAIIEYLDETHPEPALLPKDPFERAVVRGLAQEIACEIHPLNNLRVLKYLKHELKVSEEAKDAWYRHWIEQGFASLEVNLSQLGRVGRFAFGDTPTLIDCCLVPQVFNAQRFNVDVSRFPTIAKIHATCMELDAFQKAAPGAQPDSE</sequence>
<dbReference type="GO" id="GO:0006749">
    <property type="term" value="P:glutathione metabolic process"/>
    <property type="evidence" value="ECO:0007669"/>
    <property type="project" value="TreeGrafter"/>
</dbReference>
<dbReference type="Pfam" id="PF13410">
    <property type="entry name" value="GST_C_2"/>
    <property type="match status" value="1"/>
</dbReference>
<dbReference type="Proteomes" id="UP000253772">
    <property type="component" value="Chromosome c1"/>
</dbReference>
<dbReference type="CDD" id="cd03191">
    <property type="entry name" value="GST_C_Zeta"/>
    <property type="match status" value="1"/>
</dbReference>
<dbReference type="InterPro" id="IPR036249">
    <property type="entry name" value="Thioredoxin-like_sf"/>
</dbReference>
<dbReference type="GO" id="GO:0016034">
    <property type="term" value="F:maleylacetoacetate isomerase activity"/>
    <property type="evidence" value="ECO:0007669"/>
    <property type="project" value="UniProtKB-EC"/>
</dbReference>
<dbReference type="Gene3D" id="1.20.1050.10">
    <property type="match status" value="1"/>
</dbReference>
<dbReference type="EMBL" id="CP037900">
    <property type="protein sequence ID" value="QBP08495.1"/>
    <property type="molecule type" value="Genomic_DNA"/>
</dbReference>
<dbReference type="OMA" id="VYNAHRF"/>
<dbReference type="CDD" id="cd03042">
    <property type="entry name" value="GST_N_Zeta"/>
    <property type="match status" value="1"/>
</dbReference>
<dbReference type="InterPro" id="IPR040079">
    <property type="entry name" value="Glutathione_S-Trfase"/>
</dbReference>
<evidence type="ECO:0000256" key="1">
    <source>
        <dbReference type="ARBA" id="ARBA00010007"/>
    </source>
</evidence>
<dbReference type="InterPro" id="IPR034330">
    <property type="entry name" value="GST_Zeta_C"/>
</dbReference>
<proteinExistence type="inferred from homology"/>
<dbReference type="OrthoDB" id="509852at2"/>
<dbReference type="SFLD" id="SFLDG00358">
    <property type="entry name" value="Main_(cytGST)"/>
    <property type="match status" value="1"/>
</dbReference>
<dbReference type="RefSeq" id="WP_011515169.1">
    <property type="nucleotide sequence ID" value="NZ_CP026544.1"/>
</dbReference>
<dbReference type="FunFam" id="1.20.1050.10:FF:000017">
    <property type="entry name" value="Maleylacetoacetate isomerase"/>
    <property type="match status" value="1"/>
</dbReference>
<dbReference type="InterPro" id="IPR010987">
    <property type="entry name" value="Glutathione-S-Trfase_C-like"/>
</dbReference>
<dbReference type="PROSITE" id="PS50404">
    <property type="entry name" value="GST_NTER"/>
    <property type="match status" value="1"/>
</dbReference>
<dbReference type="SUPFAM" id="SSF47616">
    <property type="entry name" value="GST C-terminal domain-like"/>
    <property type="match status" value="1"/>
</dbReference>
<comment type="similarity">
    <text evidence="1">Belongs to the GST superfamily. Zeta family.</text>
</comment>
<dbReference type="InterPro" id="IPR034333">
    <property type="entry name" value="GST_Zeta_N"/>
</dbReference>
<dbReference type="SFLD" id="SFLDS00019">
    <property type="entry name" value="Glutathione_Transferase_(cytos"/>
    <property type="match status" value="1"/>
</dbReference>
<dbReference type="GO" id="GO:0006559">
    <property type="term" value="P:L-phenylalanine catabolic process"/>
    <property type="evidence" value="ECO:0007669"/>
    <property type="project" value="TreeGrafter"/>
</dbReference>
<gene>
    <name evidence="2" type="primary">maiA</name>
    <name evidence="2" type="ORF">DDF84_001430</name>
</gene>
<dbReference type="InterPro" id="IPR036282">
    <property type="entry name" value="Glutathione-S-Trfase_C_sf"/>
</dbReference>
<evidence type="ECO:0000313" key="2">
    <source>
        <dbReference type="EMBL" id="QBP08495.1"/>
    </source>
</evidence>
<dbReference type="Gene3D" id="3.40.30.10">
    <property type="entry name" value="Glutaredoxin"/>
    <property type="match status" value="1"/>
</dbReference>
<dbReference type="InterPro" id="IPR005955">
    <property type="entry name" value="GST_Zeta"/>
</dbReference>
<dbReference type="PANTHER" id="PTHR42673">
    <property type="entry name" value="MALEYLACETOACETATE ISOMERASE"/>
    <property type="match status" value="1"/>
</dbReference>
<accession>A0A132HGR4</accession>
<evidence type="ECO:0000313" key="3">
    <source>
        <dbReference type="Proteomes" id="UP000253772"/>
    </source>
</evidence>
<keyword evidence="2" id="KW-0413">Isomerase</keyword>
<dbReference type="AlphaFoldDB" id="A0A132HGR4"/>